<dbReference type="InterPro" id="IPR047196">
    <property type="entry name" value="YidC_ALB_C"/>
</dbReference>
<dbReference type="CDD" id="cd20070">
    <property type="entry name" value="5TM_YidC_Alb3"/>
    <property type="match status" value="1"/>
</dbReference>
<dbReference type="InterPro" id="IPR028055">
    <property type="entry name" value="YidC/Oxa/ALB_C"/>
</dbReference>
<keyword evidence="4 10" id="KW-0812">Transmembrane</keyword>
<dbReference type="EMBL" id="CAFBMX010000001">
    <property type="protein sequence ID" value="CAB4914511.1"/>
    <property type="molecule type" value="Genomic_DNA"/>
</dbReference>
<keyword evidence="2" id="KW-0813">Transport</keyword>
<feature type="compositionally biased region" description="Basic residues" evidence="9">
    <location>
        <begin position="300"/>
        <end position="311"/>
    </location>
</feature>
<feature type="compositionally biased region" description="Basic and acidic residues" evidence="9">
    <location>
        <begin position="277"/>
        <end position="288"/>
    </location>
</feature>
<dbReference type="GO" id="GO:0015031">
    <property type="term" value="P:protein transport"/>
    <property type="evidence" value="ECO:0007669"/>
    <property type="project" value="UniProtKB-KW"/>
</dbReference>
<feature type="transmembrane region" description="Helical" evidence="10">
    <location>
        <begin position="159"/>
        <end position="181"/>
    </location>
</feature>
<feature type="region of interest" description="Disordered" evidence="9">
    <location>
        <begin position="274"/>
        <end position="311"/>
    </location>
</feature>
<dbReference type="GO" id="GO:0051205">
    <property type="term" value="P:protein insertion into membrane"/>
    <property type="evidence" value="ECO:0007669"/>
    <property type="project" value="TreeGrafter"/>
</dbReference>
<feature type="transmembrane region" description="Helical" evidence="10">
    <location>
        <begin position="29"/>
        <end position="51"/>
    </location>
</feature>
<evidence type="ECO:0000256" key="4">
    <source>
        <dbReference type="ARBA" id="ARBA00022692"/>
    </source>
</evidence>
<keyword evidence="7 10" id="KW-0472">Membrane</keyword>
<evidence type="ECO:0000256" key="7">
    <source>
        <dbReference type="ARBA" id="ARBA00023136"/>
    </source>
</evidence>
<keyword evidence="3" id="KW-1003">Cell membrane</keyword>
<evidence type="ECO:0000256" key="3">
    <source>
        <dbReference type="ARBA" id="ARBA00022475"/>
    </source>
</evidence>
<organism evidence="12">
    <name type="scientific">freshwater metagenome</name>
    <dbReference type="NCBI Taxonomy" id="449393"/>
    <lineage>
        <taxon>unclassified sequences</taxon>
        <taxon>metagenomes</taxon>
        <taxon>ecological metagenomes</taxon>
    </lineage>
</organism>
<evidence type="ECO:0000256" key="6">
    <source>
        <dbReference type="ARBA" id="ARBA00022989"/>
    </source>
</evidence>
<evidence type="ECO:0000256" key="2">
    <source>
        <dbReference type="ARBA" id="ARBA00022448"/>
    </source>
</evidence>
<feature type="transmembrane region" description="Helical" evidence="10">
    <location>
        <begin position="94"/>
        <end position="115"/>
    </location>
</feature>
<dbReference type="InterPro" id="IPR001708">
    <property type="entry name" value="YidC/ALB3/OXA1/COX18"/>
</dbReference>
<protein>
    <submittedName>
        <fullName evidence="12">Unannotated protein</fullName>
    </submittedName>
</protein>
<keyword evidence="5" id="KW-0653">Protein transport</keyword>
<evidence type="ECO:0000256" key="1">
    <source>
        <dbReference type="ARBA" id="ARBA00004651"/>
    </source>
</evidence>
<evidence type="ECO:0000313" key="12">
    <source>
        <dbReference type="EMBL" id="CAB4914511.1"/>
    </source>
</evidence>
<evidence type="ECO:0000256" key="5">
    <source>
        <dbReference type="ARBA" id="ARBA00022927"/>
    </source>
</evidence>
<dbReference type="AlphaFoldDB" id="A0A6J7H0Z9"/>
<feature type="transmembrane region" description="Helical" evidence="10">
    <location>
        <begin position="201"/>
        <end position="226"/>
    </location>
</feature>
<proteinExistence type="predicted"/>
<dbReference type="GO" id="GO:0005886">
    <property type="term" value="C:plasma membrane"/>
    <property type="evidence" value="ECO:0007669"/>
    <property type="project" value="UniProtKB-SubCell"/>
</dbReference>
<accession>A0A6J7H0Z9</accession>
<evidence type="ECO:0000259" key="11">
    <source>
        <dbReference type="Pfam" id="PF02096"/>
    </source>
</evidence>
<comment type="subcellular location">
    <subcellularLocation>
        <location evidence="1">Cell membrane</location>
        <topology evidence="1">Multi-pass membrane protein</topology>
    </subcellularLocation>
</comment>
<dbReference type="PANTHER" id="PTHR12428">
    <property type="entry name" value="OXA1"/>
    <property type="match status" value="1"/>
</dbReference>
<keyword evidence="6 10" id="KW-1133">Transmembrane helix</keyword>
<feature type="domain" description="Membrane insertase YidC/Oxa/ALB C-terminal" evidence="11">
    <location>
        <begin position="31"/>
        <end position="241"/>
    </location>
</feature>
<evidence type="ECO:0000256" key="10">
    <source>
        <dbReference type="SAM" id="Phobius"/>
    </source>
</evidence>
<dbReference type="GO" id="GO:0032977">
    <property type="term" value="F:membrane insertase activity"/>
    <property type="evidence" value="ECO:0007669"/>
    <property type="project" value="InterPro"/>
</dbReference>
<name>A0A6J7H0Z9_9ZZZZ</name>
<dbReference type="NCBIfam" id="TIGR03592">
    <property type="entry name" value="yidC_oxa1_cterm"/>
    <property type="match status" value="1"/>
</dbReference>
<keyword evidence="8" id="KW-0143">Chaperone</keyword>
<dbReference type="Pfam" id="PF02096">
    <property type="entry name" value="60KD_IMP"/>
    <property type="match status" value="1"/>
</dbReference>
<reference evidence="12" key="1">
    <citation type="submission" date="2020-05" db="EMBL/GenBank/DDBJ databases">
        <authorList>
            <person name="Chiriac C."/>
            <person name="Salcher M."/>
            <person name="Ghai R."/>
            <person name="Kavagutti S V."/>
        </authorList>
    </citation>
    <scope>NUCLEOTIDE SEQUENCE</scope>
</reference>
<evidence type="ECO:0000256" key="8">
    <source>
        <dbReference type="ARBA" id="ARBA00023186"/>
    </source>
</evidence>
<dbReference type="PANTHER" id="PTHR12428:SF65">
    <property type="entry name" value="CYTOCHROME C OXIDASE ASSEMBLY PROTEIN COX18, MITOCHONDRIAL"/>
    <property type="match status" value="1"/>
</dbReference>
<sequence>MPLITANIFQPIIDVFERVLLFFHDSVGFGWGASIIAMTIVVRTVMLPLTIKQYRSMQGLQQLQPQIKALQAKYKDDRQRLNQEMMKFYQENKVNPFGSCLPLVLQMPVFISLFYMLRKDLKVDICGPESKILLTAKELGKSVSNTPCEAVDPGSAKFLFIPDLTAAATGSVLVALLVLYVGSQLLSSILMSVTADKNQRIIMFALPFVFVFFIKGFPAGLLVYWITTNTWTVGQQYVIRRKTGQLPGWLGGSADGPTPLTPVPAGAAGVTATPVRADAKADAKDKPVADAPAVSPPRPPRQKKKRSGRRR</sequence>
<evidence type="ECO:0000256" key="9">
    <source>
        <dbReference type="SAM" id="MobiDB-lite"/>
    </source>
</evidence>
<gene>
    <name evidence="12" type="ORF">UFOPK3674_00141</name>
</gene>